<sequence length="208" mass="22664">TAFYDGLSTSQINLDALRSHITIIPQIPELLSGTLRKNLDPFEQHDDATLNDALQDAGLFSLQSEGTSDETRITLDTKIASAGGNLSVGQRQIIALARAIVRQSKVLILDEATSAIDYKTDAIIQKMLRDRLGQGVTVLTIAHRLQTIMDADKILVLDSGHIAEFDSPKKLLKKEGGKLKSLVDESGDKEALYQMTEGKASTSNLNNF</sequence>
<dbReference type="AlphaFoldDB" id="A0A0C9U2E9"/>
<keyword evidence="4" id="KW-0067">ATP-binding</keyword>
<dbReference type="InterPro" id="IPR027417">
    <property type="entry name" value="P-loop_NTPase"/>
</dbReference>
<keyword evidence="3" id="KW-0547">Nucleotide-binding</keyword>
<dbReference type="GO" id="GO:0042626">
    <property type="term" value="F:ATPase-coupled transmembrane transporter activity"/>
    <property type="evidence" value="ECO:0007669"/>
    <property type="project" value="TreeGrafter"/>
</dbReference>
<dbReference type="Pfam" id="PF00005">
    <property type="entry name" value="ABC_tran"/>
    <property type="match status" value="1"/>
</dbReference>
<dbReference type="PROSITE" id="PS50893">
    <property type="entry name" value="ABC_TRANSPORTER_2"/>
    <property type="match status" value="1"/>
</dbReference>
<feature type="non-terminal residue" evidence="6">
    <location>
        <position position="1"/>
    </location>
</feature>
<evidence type="ECO:0000259" key="5">
    <source>
        <dbReference type="PROSITE" id="PS50893"/>
    </source>
</evidence>
<dbReference type="GO" id="GO:0016020">
    <property type="term" value="C:membrane"/>
    <property type="evidence" value="ECO:0007669"/>
    <property type="project" value="UniProtKB-SubCell"/>
</dbReference>
<evidence type="ECO:0000313" key="7">
    <source>
        <dbReference type="Proteomes" id="UP000054279"/>
    </source>
</evidence>
<protein>
    <recommendedName>
        <fullName evidence="5">ABC transporter domain-containing protein</fullName>
    </recommendedName>
</protein>
<proteinExistence type="inferred from homology"/>
<dbReference type="Gene3D" id="3.40.50.300">
    <property type="entry name" value="P-loop containing nucleotide triphosphate hydrolases"/>
    <property type="match status" value="1"/>
</dbReference>
<dbReference type="SUPFAM" id="SSF52540">
    <property type="entry name" value="P-loop containing nucleoside triphosphate hydrolases"/>
    <property type="match status" value="1"/>
</dbReference>
<keyword evidence="7" id="KW-1185">Reference proteome</keyword>
<dbReference type="InterPro" id="IPR003439">
    <property type="entry name" value="ABC_transporter-like_ATP-bd"/>
</dbReference>
<accession>A0A0C9U2E9</accession>
<dbReference type="HOGENOM" id="CLU_000604_1_9_1"/>
<reference evidence="6 7" key="1">
    <citation type="submission" date="2014-06" db="EMBL/GenBank/DDBJ databases">
        <title>Evolutionary Origins and Diversification of the Mycorrhizal Mutualists.</title>
        <authorList>
            <consortium name="DOE Joint Genome Institute"/>
            <consortium name="Mycorrhizal Genomics Consortium"/>
            <person name="Kohler A."/>
            <person name="Kuo A."/>
            <person name="Nagy L.G."/>
            <person name="Floudas D."/>
            <person name="Copeland A."/>
            <person name="Barry K.W."/>
            <person name="Cichocki N."/>
            <person name="Veneault-Fourrey C."/>
            <person name="LaButti K."/>
            <person name="Lindquist E.A."/>
            <person name="Lipzen A."/>
            <person name="Lundell T."/>
            <person name="Morin E."/>
            <person name="Murat C."/>
            <person name="Riley R."/>
            <person name="Ohm R."/>
            <person name="Sun H."/>
            <person name="Tunlid A."/>
            <person name="Henrissat B."/>
            <person name="Grigoriev I.V."/>
            <person name="Hibbett D.S."/>
            <person name="Martin F."/>
        </authorList>
    </citation>
    <scope>NUCLEOTIDE SEQUENCE [LARGE SCALE GENOMIC DNA]</scope>
    <source>
        <strain evidence="6 7">SS14</strain>
    </source>
</reference>
<dbReference type="PANTHER" id="PTHR24223">
    <property type="entry name" value="ATP-BINDING CASSETTE SUB-FAMILY C"/>
    <property type="match status" value="1"/>
</dbReference>
<comment type="similarity">
    <text evidence="2">Belongs to the ABC transporter superfamily. ABCC family. Conjugate transporter (TC 3.A.1.208) subfamily.</text>
</comment>
<organism evidence="6 7">
    <name type="scientific">Sphaerobolus stellatus (strain SS14)</name>
    <dbReference type="NCBI Taxonomy" id="990650"/>
    <lineage>
        <taxon>Eukaryota</taxon>
        <taxon>Fungi</taxon>
        <taxon>Dikarya</taxon>
        <taxon>Basidiomycota</taxon>
        <taxon>Agaricomycotina</taxon>
        <taxon>Agaricomycetes</taxon>
        <taxon>Phallomycetidae</taxon>
        <taxon>Geastrales</taxon>
        <taxon>Sphaerobolaceae</taxon>
        <taxon>Sphaerobolus</taxon>
    </lineage>
</organism>
<dbReference type="GO" id="GO:0016887">
    <property type="term" value="F:ATP hydrolysis activity"/>
    <property type="evidence" value="ECO:0007669"/>
    <property type="project" value="InterPro"/>
</dbReference>
<dbReference type="PANTHER" id="PTHR24223:SF456">
    <property type="entry name" value="MULTIDRUG RESISTANCE-ASSOCIATED PROTEIN LETHAL(2)03659"/>
    <property type="match status" value="1"/>
</dbReference>
<evidence type="ECO:0000256" key="4">
    <source>
        <dbReference type="ARBA" id="ARBA00022840"/>
    </source>
</evidence>
<evidence type="ECO:0000256" key="2">
    <source>
        <dbReference type="ARBA" id="ARBA00009726"/>
    </source>
</evidence>
<gene>
    <name evidence="6" type="ORF">M422DRAFT_276204</name>
</gene>
<evidence type="ECO:0000256" key="3">
    <source>
        <dbReference type="ARBA" id="ARBA00022741"/>
    </source>
</evidence>
<dbReference type="InterPro" id="IPR050173">
    <property type="entry name" value="ABC_transporter_C-like"/>
</dbReference>
<name>A0A0C9U2E9_SPHS4</name>
<comment type="subcellular location">
    <subcellularLocation>
        <location evidence="1">Membrane</location>
        <topology evidence="1">Multi-pass membrane protein</topology>
    </subcellularLocation>
</comment>
<feature type="domain" description="ABC transporter" evidence="5">
    <location>
        <begin position="2"/>
        <end position="184"/>
    </location>
</feature>
<dbReference type="EMBL" id="KN837743">
    <property type="protein sequence ID" value="KIJ23252.1"/>
    <property type="molecule type" value="Genomic_DNA"/>
</dbReference>
<dbReference type="OrthoDB" id="6500128at2759"/>
<evidence type="ECO:0000256" key="1">
    <source>
        <dbReference type="ARBA" id="ARBA00004141"/>
    </source>
</evidence>
<evidence type="ECO:0000313" key="6">
    <source>
        <dbReference type="EMBL" id="KIJ23252.1"/>
    </source>
</evidence>
<dbReference type="GO" id="GO:0005524">
    <property type="term" value="F:ATP binding"/>
    <property type="evidence" value="ECO:0007669"/>
    <property type="project" value="UniProtKB-KW"/>
</dbReference>
<dbReference type="Proteomes" id="UP000054279">
    <property type="component" value="Unassembled WGS sequence"/>
</dbReference>